<dbReference type="Proteomes" id="UP000676565">
    <property type="component" value="Unassembled WGS sequence"/>
</dbReference>
<organism evidence="2 3">
    <name type="scientific">Gemmata palustris</name>
    <dbReference type="NCBI Taxonomy" id="2822762"/>
    <lineage>
        <taxon>Bacteria</taxon>
        <taxon>Pseudomonadati</taxon>
        <taxon>Planctomycetota</taxon>
        <taxon>Planctomycetia</taxon>
        <taxon>Gemmatales</taxon>
        <taxon>Gemmataceae</taxon>
        <taxon>Gemmata</taxon>
    </lineage>
</organism>
<accession>A0ABS5BXG9</accession>
<proteinExistence type="predicted"/>
<keyword evidence="1" id="KW-0472">Membrane</keyword>
<feature type="transmembrane region" description="Helical" evidence="1">
    <location>
        <begin position="110"/>
        <end position="132"/>
    </location>
</feature>
<dbReference type="PANTHER" id="PTHR37833:SF1">
    <property type="entry name" value="SIGNAL PEPTIDE PROTEIN"/>
    <property type="match status" value="1"/>
</dbReference>
<sequence length="450" mass="48845">MKAHALAHTTVSPQKISSDWWLQTVSVGAELLVGAWLIAGVWPRAVRAVATLCFAGFSCVAAFKLIQGEESCGCLGNLTVHPAYTLAADLLLVSGLCWVRVPVFERVRPLVPACFLLALAVLAVGVEMRIYASATELSRGLRLDATSHEFGEVEQNQILTHEFTLTNNTTLPVEVVETSSTCGCTTVKDVTGRVIQVGESLVIPVTLKTGESETHLIGRITLYCRPAGSTSPPSFFQELAVTARVQPDYWVRPLVVDFGVIESDAPVIKVFKLRPNRKPDIRIREVTSSHPAFTVRVLDARSDEGDLQVEVRFCGRSLTNSGVVETPLQVVTDSMNRPSVRVLARAVFRSPITVEPDSLVIASNVIGPVEREIVVVGGKPFGIDGVTPTGAMMTAIAEQQSDRRWTIRVTVPPAKGQGFRAEVRFRTTLSADPGTNETRDLIVPVFRLAP</sequence>
<dbReference type="InterPro" id="IPR013783">
    <property type="entry name" value="Ig-like_fold"/>
</dbReference>
<keyword evidence="3" id="KW-1185">Reference proteome</keyword>
<feature type="transmembrane region" description="Helical" evidence="1">
    <location>
        <begin position="83"/>
        <end position="103"/>
    </location>
</feature>
<keyword evidence="1" id="KW-0812">Transmembrane</keyword>
<dbReference type="InterPro" id="IPR011467">
    <property type="entry name" value="DUF1573"/>
</dbReference>
<feature type="transmembrane region" description="Helical" evidence="1">
    <location>
        <begin position="45"/>
        <end position="63"/>
    </location>
</feature>
<keyword evidence="1" id="KW-1133">Transmembrane helix</keyword>
<reference evidence="2 3" key="1">
    <citation type="submission" date="2021-04" db="EMBL/GenBank/DDBJ databases">
        <authorList>
            <person name="Ivanova A."/>
        </authorList>
    </citation>
    <scope>NUCLEOTIDE SEQUENCE [LARGE SCALE GENOMIC DNA]</scope>
    <source>
        <strain evidence="2 3">G18</strain>
    </source>
</reference>
<evidence type="ECO:0000313" key="3">
    <source>
        <dbReference type="Proteomes" id="UP000676565"/>
    </source>
</evidence>
<name>A0ABS5BXG9_9BACT</name>
<comment type="caution">
    <text evidence="2">The sequence shown here is derived from an EMBL/GenBank/DDBJ whole genome shotgun (WGS) entry which is preliminary data.</text>
</comment>
<dbReference type="Gene3D" id="2.60.40.10">
    <property type="entry name" value="Immunoglobulins"/>
    <property type="match status" value="1"/>
</dbReference>
<feature type="transmembrane region" description="Helical" evidence="1">
    <location>
        <begin position="20"/>
        <end position="38"/>
    </location>
</feature>
<gene>
    <name evidence="2" type="ORF">J8F10_24555</name>
</gene>
<evidence type="ECO:0000256" key="1">
    <source>
        <dbReference type="SAM" id="Phobius"/>
    </source>
</evidence>
<dbReference type="Pfam" id="PF07610">
    <property type="entry name" value="DUF1573"/>
    <property type="match status" value="1"/>
</dbReference>
<dbReference type="PANTHER" id="PTHR37833">
    <property type="entry name" value="LIPOPROTEIN-RELATED"/>
    <property type="match status" value="1"/>
</dbReference>
<dbReference type="EMBL" id="JAGKQQ010000001">
    <property type="protein sequence ID" value="MBP3958432.1"/>
    <property type="molecule type" value="Genomic_DNA"/>
</dbReference>
<protein>
    <submittedName>
        <fullName evidence="2">DUF1573 domain-containing protein</fullName>
    </submittedName>
</protein>
<evidence type="ECO:0000313" key="2">
    <source>
        <dbReference type="EMBL" id="MBP3958432.1"/>
    </source>
</evidence>